<proteinExistence type="predicted"/>
<dbReference type="AlphaFoldDB" id="A0A653Z2H7"/>
<dbReference type="EMBL" id="CABWMC010000026">
    <property type="protein sequence ID" value="VXC49067.1"/>
    <property type="molecule type" value="Genomic_DNA"/>
</dbReference>
<dbReference type="RefSeq" id="WP_159147491.1">
    <property type="nucleotide sequence ID" value="NZ_JBEJVV010000016.1"/>
</dbReference>
<accession>A0A653Z2H7</accession>
<dbReference type="Proteomes" id="UP000437562">
    <property type="component" value="Unassembled WGS sequence"/>
</dbReference>
<protein>
    <submittedName>
        <fullName evidence="1">Uncharacterized protein</fullName>
    </submittedName>
</protein>
<name>A0A653Z2H7_BACMY</name>
<sequence length="85" mass="10065">MGKRESLNDTSKGRPVKWSAFYLFYRTNTLIKQDKELLIIFFDTIELLVPRLVFLGIKLDCTLAYEIRVLMVLPHHHQAKEKLYP</sequence>
<organism evidence="1 2">
    <name type="scientific">Bacillus mycoides</name>
    <dbReference type="NCBI Taxonomy" id="1405"/>
    <lineage>
        <taxon>Bacteria</taxon>
        <taxon>Bacillati</taxon>
        <taxon>Bacillota</taxon>
        <taxon>Bacilli</taxon>
        <taxon>Bacillales</taxon>
        <taxon>Bacillaceae</taxon>
        <taxon>Bacillus</taxon>
        <taxon>Bacillus cereus group</taxon>
    </lineage>
</organism>
<evidence type="ECO:0000313" key="1">
    <source>
        <dbReference type="EMBL" id="VXC49067.1"/>
    </source>
</evidence>
<evidence type="ECO:0000313" key="2">
    <source>
        <dbReference type="Proteomes" id="UP000437562"/>
    </source>
</evidence>
<gene>
    <name evidence="1" type="ORF">BACI71_320004</name>
</gene>
<reference evidence="1 2" key="1">
    <citation type="submission" date="2019-10" db="EMBL/GenBank/DDBJ databases">
        <authorList>
            <person name="Karimi E."/>
        </authorList>
    </citation>
    <scope>NUCLEOTIDE SEQUENCE [LARGE SCALE GENOMIC DNA]</scope>
    <source>
        <strain evidence="1">Bacillus sp. 71</strain>
    </source>
</reference>